<accession>A0A7T6XSS9</accession>
<dbReference type="SMART" id="SM00220">
    <property type="entry name" value="S_TKc"/>
    <property type="match status" value="1"/>
</dbReference>
<keyword evidence="12" id="KW-1133">Transmembrane helix</keyword>
<name>A0A7T6XSS9_PENDI</name>
<evidence type="ECO:0000256" key="2">
    <source>
        <dbReference type="ARBA" id="ARBA00004574"/>
    </source>
</evidence>
<dbReference type="InterPro" id="IPR008266">
    <property type="entry name" value="Tyr_kinase_AS"/>
</dbReference>
<sequence>MSGHPVLLSPEGTSRIITLGGAGCIHQICNDHDHVLKAPLRHNTQGCSEKTIKSVEGREEFSELCLTREKLVYQNLPQNHPNILNYFAITDQGIQLPYLRNGDVRSYSQNNPIDMKTRNRWIENAIDAISTIHACGIVHSDISPRNFLVADDLSIRLCDFAGSRINDLDSLVEEETRYRLPSHFRTTTTDIFALGSFIYEVSTGSLPFADIEDDDQIERMFTERKFPNLEALEHRDVISKCWNAQYASADLIRADLHHRKPTEHSLNYRNRLLLSTSMIIGIGYFMWMYSARKRF</sequence>
<dbReference type="GO" id="GO:0000781">
    <property type="term" value="C:chromosome, telomeric region"/>
    <property type="evidence" value="ECO:0007669"/>
    <property type="project" value="UniProtKB-SubCell"/>
</dbReference>
<keyword evidence="12" id="KW-0472">Membrane</keyword>
<dbReference type="Pfam" id="PF00069">
    <property type="entry name" value="Pkinase"/>
    <property type="match status" value="1"/>
</dbReference>
<dbReference type="InterPro" id="IPR000719">
    <property type="entry name" value="Prot_kinase_dom"/>
</dbReference>
<comment type="subunit">
    <text evidence="3">Component of the EKC/KEOPS complex composed of at least BUD32, CGI121, GON7, KAE1 and PCC1; the whole complex dimerizes.</text>
</comment>
<keyword evidence="14" id="KW-0808">Transferase</keyword>
<comment type="function">
    <text evidence="1">Component of the EKC/KEOPS complex that is required for the formation of a threonylcarbamoyl group on adenosine at position 37 (t(6)A37) in tRNAs that read codons beginning with adenine. The complex is probably involved in the transfer of the threonylcarbamoyl moiety of threonylcarbamoyl-AMP (TC-AMP) to the N6 group of A37. BUD32 has ATPase activity in the context of the EKC/KEOPS complex and likely plays a supporting role to the catalytic subunit KAE1. The EKC/KEOPS complex also promotes both telomere uncapping and telomere elongation. The complex is required for efficient recruitment of transcriptional coactivators.</text>
</comment>
<comment type="subcellular location">
    <subcellularLocation>
        <location evidence="2">Chromosome</location>
        <location evidence="2">Telomere</location>
    </subcellularLocation>
</comment>
<evidence type="ECO:0000313" key="15">
    <source>
        <dbReference type="Proteomes" id="UP000595662"/>
    </source>
</evidence>
<evidence type="ECO:0000256" key="5">
    <source>
        <dbReference type="ARBA" id="ARBA00013948"/>
    </source>
</evidence>
<evidence type="ECO:0000256" key="12">
    <source>
        <dbReference type="SAM" id="Phobius"/>
    </source>
</evidence>
<dbReference type="GO" id="GO:0004674">
    <property type="term" value="F:protein serine/threonine kinase activity"/>
    <property type="evidence" value="ECO:0007669"/>
    <property type="project" value="UniProtKB-EC"/>
</dbReference>
<evidence type="ECO:0000256" key="10">
    <source>
        <dbReference type="ARBA" id="ARBA00047899"/>
    </source>
</evidence>
<dbReference type="PROSITE" id="PS00109">
    <property type="entry name" value="PROTEIN_KINASE_TYR"/>
    <property type="match status" value="1"/>
</dbReference>
<dbReference type="GO" id="GO:0005524">
    <property type="term" value="F:ATP binding"/>
    <property type="evidence" value="ECO:0007669"/>
    <property type="project" value="InterPro"/>
</dbReference>
<feature type="transmembrane region" description="Helical" evidence="12">
    <location>
        <begin position="272"/>
        <end position="289"/>
    </location>
</feature>
<dbReference type="RefSeq" id="XP_065957696.1">
    <property type="nucleotide sequence ID" value="XM_066099969.1"/>
</dbReference>
<comment type="catalytic activity">
    <reaction evidence="10">
        <text>L-threonyl-[protein] + ATP = O-phospho-L-threonyl-[protein] + ADP + H(+)</text>
        <dbReference type="Rhea" id="RHEA:46608"/>
        <dbReference type="Rhea" id="RHEA-COMP:11060"/>
        <dbReference type="Rhea" id="RHEA-COMP:11605"/>
        <dbReference type="ChEBI" id="CHEBI:15378"/>
        <dbReference type="ChEBI" id="CHEBI:30013"/>
        <dbReference type="ChEBI" id="CHEBI:30616"/>
        <dbReference type="ChEBI" id="CHEBI:61977"/>
        <dbReference type="ChEBI" id="CHEBI:456216"/>
        <dbReference type="EC" id="2.7.11.1"/>
    </reaction>
</comment>
<dbReference type="InterPro" id="IPR050167">
    <property type="entry name" value="Ser_Thr_protein_kinase"/>
</dbReference>
<dbReference type="PANTHER" id="PTHR23257">
    <property type="entry name" value="SERINE-THREONINE PROTEIN KINASE"/>
    <property type="match status" value="1"/>
</dbReference>
<keyword evidence="12" id="KW-0812">Transmembrane</keyword>
<evidence type="ECO:0000256" key="6">
    <source>
        <dbReference type="ARBA" id="ARBA00019973"/>
    </source>
</evidence>
<evidence type="ECO:0000256" key="3">
    <source>
        <dbReference type="ARBA" id="ARBA00011534"/>
    </source>
</evidence>
<evidence type="ECO:0000256" key="1">
    <source>
        <dbReference type="ARBA" id="ARBA00003747"/>
    </source>
</evidence>
<comment type="catalytic activity">
    <reaction evidence="11">
        <text>L-seryl-[protein] + ATP = O-phospho-L-seryl-[protein] + ADP + H(+)</text>
        <dbReference type="Rhea" id="RHEA:17989"/>
        <dbReference type="Rhea" id="RHEA-COMP:9863"/>
        <dbReference type="Rhea" id="RHEA-COMP:11604"/>
        <dbReference type="ChEBI" id="CHEBI:15378"/>
        <dbReference type="ChEBI" id="CHEBI:29999"/>
        <dbReference type="ChEBI" id="CHEBI:30616"/>
        <dbReference type="ChEBI" id="CHEBI:83421"/>
        <dbReference type="ChEBI" id="CHEBI:456216"/>
        <dbReference type="EC" id="2.7.11.1"/>
    </reaction>
</comment>
<proteinExistence type="predicted"/>
<dbReference type="GO" id="GO:0007165">
    <property type="term" value="P:signal transduction"/>
    <property type="evidence" value="ECO:0007669"/>
    <property type="project" value="TreeGrafter"/>
</dbReference>
<keyword evidence="7" id="KW-0158">Chromosome</keyword>
<dbReference type="GO" id="GO:0005737">
    <property type="term" value="C:cytoplasm"/>
    <property type="evidence" value="ECO:0007669"/>
    <property type="project" value="TreeGrafter"/>
</dbReference>
<dbReference type="InterPro" id="IPR011009">
    <property type="entry name" value="Kinase-like_dom_sf"/>
</dbReference>
<dbReference type="AlphaFoldDB" id="A0A7T6XSS9"/>
<dbReference type="Proteomes" id="UP000595662">
    <property type="component" value="Chromosome 5"/>
</dbReference>
<dbReference type="EMBL" id="CP060778">
    <property type="protein sequence ID" value="QQK46755.1"/>
    <property type="molecule type" value="Genomic_DNA"/>
</dbReference>
<evidence type="ECO:0000256" key="11">
    <source>
        <dbReference type="ARBA" id="ARBA00048679"/>
    </source>
</evidence>
<keyword evidence="14" id="KW-0418">Kinase</keyword>
<dbReference type="EC" id="2.7.11.1" evidence="4"/>
<evidence type="ECO:0000256" key="8">
    <source>
        <dbReference type="ARBA" id="ARBA00030980"/>
    </source>
</evidence>
<dbReference type="PROSITE" id="PS50011">
    <property type="entry name" value="PROTEIN_KINASE_DOM"/>
    <property type="match status" value="1"/>
</dbReference>
<gene>
    <name evidence="14" type="ORF">Pdw03_1653</name>
</gene>
<evidence type="ECO:0000256" key="7">
    <source>
        <dbReference type="ARBA" id="ARBA00022895"/>
    </source>
</evidence>
<feature type="domain" description="Protein kinase" evidence="13">
    <location>
        <begin position="14"/>
        <end position="273"/>
    </location>
</feature>
<evidence type="ECO:0000313" key="14">
    <source>
        <dbReference type="EMBL" id="QQK46755.1"/>
    </source>
</evidence>
<protein>
    <recommendedName>
        <fullName evidence="6">EKC/KEOPS complex subunit BUD32</fullName>
        <ecNumber evidence="4">2.7.11.1</ecNumber>
    </recommendedName>
    <alternativeName>
        <fullName evidence="8 9">Atypical Serine/threonine protein kinase BUD32</fullName>
    </alternativeName>
    <alternativeName>
        <fullName evidence="5">EKC/KEOPS complex subunit bud32</fullName>
    </alternativeName>
</protein>
<dbReference type="VEuPathDB" id="FungiDB:PDIP_16370"/>
<dbReference type="GeneID" id="90952303"/>
<dbReference type="SUPFAM" id="SSF56112">
    <property type="entry name" value="Protein kinase-like (PK-like)"/>
    <property type="match status" value="1"/>
</dbReference>
<organism evidence="14 15">
    <name type="scientific">Penicillium digitatum</name>
    <name type="common">Green mold</name>
    <dbReference type="NCBI Taxonomy" id="36651"/>
    <lineage>
        <taxon>Eukaryota</taxon>
        <taxon>Fungi</taxon>
        <taxon>Dikarya</taxon>
        <taxon>Ascomycota</taxon>
        <taxon>Pezizomycotina</taxon>
        <taxon>Eurotiomycetes</taxon>
        <taxon>Eurotiomycetidae</taxon>
        <taxon>Eurotiales</taxon>
        <taxon>Aspergillaceae</taxon>
        <taxon>Penicillium</taxon>
    </lineage>
</organism>
<evidence type="ECO:0000256" key="9">
    <source>
        <dbReference type="ARBA" id="ARBA00033194"/>
    </source>
</evidence>
<evidence type="ECO:0000259" key="13">
    <source>
        <dbReference type="PROSITE" id="PS50011"/>
    </source>
</evidence>
<keyword evidence="7" id="KW-0779">Telomere</keyword>
<evidence type="ECO:0000256" key="4">
    <source>
        <dbReference type="ARBA" id="ARBA00012513"/>
    </source>
</evidence>
<reference evidence="14 15" key="1">
    <citation type="submission" date="2020-08" db="EMBL/GenBank/DDBJ databases">
        <title>The completed genome sequence of the pathogenic ascomycete fungus Penicillium digitatum.</title>
        <authorList>
            <person name="Wang M."/>
        </authorList>
    </citation>
    <scope>NUCLEOTIDE SEQUENCE [LARGE SCALE GENOMIC DNA]</scope>
    <source>
        <strain evidence="14 15">PdW03</strain>
    </source>
</reference>
<dbReference type="Gene3D" id="1.10.510.10">
    <property type="entry name" value="Transferase(Phosphotransferase) domain 1"/>
    <property type="match status" value="1"/>
</dbReference>